<evidence type="ECO:0000313" key="3">
    <source>
        <dbReference type="Proteomes" id="UP000002313"/>
    </source>
</evidence>
<protein>
    <submittedName>
        <fullName evidence="2">Uncharacterized protein</fullName>
    </submittedName>
</protein>
<dbReference type="RefSeq" id="XP_003072687.2">
    <property type="nucleotide sequence ID" value="XM_003072641.2"/>
</dbReference>
<name>E0S6J2_ENCIT</name>
<keyword evidence="1" id="KW-0812">Transmembrane</keyword>
<dbReference type="GO" id="GO:0006506">
    <property type="term" value="P:GPI anchor biosynthetic process"/>
    <property type="evidence" value="ECO:0007669"/>
    <property type="project" value="InterPro"/>
</dbReference>
<gene>
    <name evidence="2" type="ORF">Eint_040360</name>
</gene>
<dbReference type="Pfam" id="PF05024">
    <property type="entry name" value="Gpi1"/>
    <property type="match status" value="1"/>
</dbReference>
<reference evidence="2 3" key="1">
    <citation type="journal article" date="2010" name="Nat. Commun.">
        <title>The complete sequence of the smallest known nuclear genome from the microsporidian Encephalitozoon intestinalis.</title>
        <authorList>
            <person name="Corradi N."/>
            <person name="Pombert J.-F."/>
            <person name="Farinelli L."/>
            <person name="Didier E.S."/>
            <person name="Keeling P.J."/>
        </authorList>
    </citation>
    <scope>NUCLEOTIDE SEQUENCE [LARGE SCALE GENOMIC DNA]</scope>
    <source>
        <strain evidence="2 3">ATCC 50506</strain>
    </source>
</reference>
<sequence length="356" mass="40997">MEISHIVFLDNGDTSKVNQQVVCGKYLVFNSPWDDSQADTKIKRDGRTLDIESKEIILKVASGKIVYLETVYPVSTGVEFVELISPPNPYDFFLLRKHFLSKLTGVCPRPMEKEVTYPKKRRIGCFIMPVILCILRKPLEYFLVNIPSRIVDYIMNSSVEEKQIITIKTTLGAYVKFFTTIQSLFLRLGFPVVFIDGIYMIPTAACLSIFSRLGLFLAKLLVESIHLLNNSSYNPLKKRRDSVVLNTDQIFMSVLIFSFLLLITFNVVHFYVLYIFMNLCLIALTTFSDFIDFVLIDISKFHTYTLSTDHTKHRQIKLKYTKVSIYHKIKFAIQASLLSSKTLKDTVLAKYLLEIK</sequence>
<keyword evidence="1" id="KW-1133">Transmembrane helix</keyword>
<evidence type="ECO:0000256" key="1">
    <source>
        <dbReference type="SAM" id="Phobius"/>
    </source>
</evidence>
<dbReference type="GO" id="GO:0016020">
    <property type="term" value="C:membrane"/>
    <property type="evidence" value="ECO:0007669"/>
    <property type="project" value="InterPro"/>
</dbReference>
<keyword evidence="1" id="KW-0472">Membrane</keyword>
<reference evidence="2 3" key="2">
    <citation type="journal article" date="2012" name="Proc. Natl. Acad. Sci. U.S.A.">
        <title>Gain and loss of multiple functionally related, horizontally transferred genes in the reduced genomes of two microsporidian parasites.</title>
        <authorList>
            <person name="Pombert J.-F."/>
            <person name="Selman M."/>
            <person name="Burki F."/>
            <person name="Bardell F.T."/>
            <person name="Farinelli L."/>
            <person name="Solter L.F."/>
            <person name="Whitman D.W."/>
            <person name="Weiss L.M."/>
            <person name="Corradi N."/>
            <person name="Keeling P.J."/>
        </authorList>
    </citation>
    <scope>NUCLEOTIDE SEQUENCE [LARGE SCALE GENOMIC DNA]</scope>
    <source>
        <strain evidence="2 3">ATCC 50506</strain>
    </source>
</reference>
<dbReference type="InterPro" id="IPR007720">
    <property type="entry name" value="PigQ/GPI1"/>
</dbReference>
<keyword evidence="3" id="KW-1185">Reference proteome</keyword>
<evidence type="ECO:0000313" key="2">
    <source>
        <dbReference type="EMBL" id="ADM11327.2"/>
    </source>
</evidence>
<proteinExistence type="predicted"/>
<dbReference type="OrthoDB" id="2195292at2759"/>
<feature type="transmembrane region" description="Helical" evidence="1">
    <location>
        <begin position="199"/>
        <end position="222"/>
    </location>
</feature>
<dbReference type="EMBL" id="CP001945">
    <property type="protein sequence ID" value="ADM11327.2"/>
    <property type="molecule type" value="Genomic_DNA"/>
</dbReference>
<dbReference type="KEGG" id="ein:Eint_040360"/>
<feature type="transmembrane region" description="Helical" evidence="1">
    <location>
        <begin position="243"/>
        <end position="265"/>
    </location>
</feature>
<dbReference type="GeneID" id="9699089"/>
<dbReference type="HOGENOM" id="CLU_778514_0_0_1"/>
<dbReference type="VEuPathDB" id="MicrosporidiaDB:Eint_040360"/>
<organism evidence="2 3">
    <name type="scientific">Encephalitozoon intestinalis (strain ATCC 50506)</name>
    <name type="common">Microsporidian parasite</name>
    <name type="synonym">Septata intestinalis</name>
    <dbReference type="NCBI Taxonomy" id="876142"/>
    <lineage>
        <taxon>Eukaryota</taxon>
        <taxon>Fungi</taxon>
        <taxon>Fungi incertae sedis</taxon>
        <taxon>Microsporidia</taxon>
        <taxon>Unikaryonidae</taxon>
        <taxon>Encephalitozoon</taxon>
    </lineage>
</organism>
<dbReference type="Proteomes" id="UP000002313">
    <property type="component" value="Chromosome IV"/>
</dbReference>
<accession>E0S6J2</accession>
<dbReference type="AlphaFoldDB" id="E0S6J2"/>
<feature type="transmembrane region" description="Helical" evidence="1">
    <location>
        <begin position="271"/>
        <end position="296"/>
    </location>
</feature>